<sequence length="308" mass="35102">MSLTNRRGRSSQIMSLILNNKAITESNNNSETPSNTDTAFRESPVPSDPEHNIEKLSDLLKDVFDDKSEYMELEKMDDIIINNEEINENLDPNIIAYINISSSVKSVTAPSPVQIQKEASPAPLSPLIHQTKTPIPSPVQIHELCNSSFCVQCPEDIILIAPDDLYGNLPTPSVSSIANSATPTFTKGIKKRTYKKDKGKKRLIHKEDWIVTKSKLLKNQGKSYTNQKGKTFPEKVMKSPCCCRFKCFEAFTEEERSNLFKKFWALGDRNKQWEYMTKYTKKQPKKRQTTEGNLLNEEEHQSDYSDSE</sequence>
<evidence type="ECO:0000313" key="3">
    <source>
        <dbReference type="Proteomes" id="UP000494106"/>
    </source>
</evidence>
<evidence type="ECO:0000256" key="1">
    <source>
        <dbReference type="SAM" id="MobiDB-lite"/>
    </source>
</evidence>
<name>A0A8S1AUH9_ARCPL</name>
<organism evidence="2 3">
    <name type="scientific">Arctia plantaginis</name>
    <name type="common">Wood tiger moth</name>
    <name type="synonym">Phalaena plantaginis</name>
    <dbReference type="NCBI Taxonomy" id="874455"/>
    <lineage>
        <taxon>Eukaryota</taxon>
        <taxon>Metazoa</taxon>
        <taxon>Ecdysozoa</taxon>
        <taxon>Arthropoda</taxon>
        <taxon>Hexapoda</taxon>
        <taxon>Insecta</taxon>
        <taxon>Pterygota</taxon>
        <taxon>Neoptera</taxon>
        <taxon>Endopterygota</taxon>
        <taxon>Lepidoptera</taxon>
        <taxon>Glossata</taxon>
        <taxon>Ditrysia</taxon>
        <taxon>Noctuoidea</taxon>
        <taxon>Erebidae</taxon>
        <taxon>Arctiinae</taxon>
        <taxon>Arctia</taxon>
    </lineage>
</organism>
<proteinExistence type="predicted"/>
<comment type="caution">
    <text evidence="2">The sequence shown here is derived from an EMBL/GenBank/DDBJ whole genome shotgun (WGS) entry which is preliminary data.</text>
</comment>
<dbReference type="AlphaFoldDB" id="A0A8S1AUH9"/>
<accession>A0A8S1AUH9</accession>
<protein>
    <submittedName>
        <fullName evidence="2">Uncharacterized protein</fullName>
    </submittedName>
</protein>
<feature type="region of interest" description="Disordered" evidence="1">
    <location>
        <begin position="279"/>
        <end position="308"/>
    </location>
</feature>
<feature type="compositionally biased region" description="Basic and acidic residues" evidence="1">
    <location>
        <begin position="297"/>
        <end position="308"/>
    </location>
</feature>
<dbReference type="Proteomes" id="UP000494106">
    <property type="component" value="Unassembled WGS sequence"/>
</dbReference>
<evidence type="ECO:0000313" key="2">
    <source>
        <dbReference type="EMBL" id="CAB3248935.1"/>
    </source>
</evidence>
<reference evidence="2 3" key="1">
    <citation type="submission" date="2020-04" db="EMBL/GenBank/DDBJ databases">
        <authorList>
            <person name="Wallbank WR R."/>
            <person name="Pardo Diaz C."/>
            <person name="Kozak K."/>
            <person name="Martin S."/>
            <person name="Jiggins C."/>
            <person name="Moest M."/>
            <person name="Warren A I."/>
            <person name="Byers J.R.P. K."/>
            <person name="Montejo-Kovacevich G."/>
            <person name="Yen C E."/>
        </authorList>
    </citation>
    <scope>NUCLEOTIDE SEQUENCE [LARGE SCALE GENOMIC DNA]</scope>
</reference>
<dbReference type="OrthoDB" id="6136790at2759"/>
<dbReference type="PANTHER" id="PTHR10773:SF19">
    <property type="match status" value="1"/>
</dbReference>
<dbReference type="PANTHER" id="PTHR10773">
    <property type="entry name" value="DNA-DIRECTED RNA POLYMERASES I, II, AND III SUBUNIT RPABC2"/>
    <property type="match status" value="1"/>
</dbReference>
<dbReference type="EMBL" id="CADEBC010000535">
    <property type="protein sequence ID" value="CAB3248935.1"/>
    <property type="molecule type" value="Genomic_DNA"/>
</dbReference>
<keyword evidence="3" id="KW-1185">Reference proteome</keyword>
<gene>
    <name evidence="2" type="ORF">APLA_LOCUS11935</name>
</gene>
<feature type="compositionally biased region" description="Low complexity" evidence="1">
    <location>
        <begin position="25"/>
        <end position="38"/>
    </location>
</feature>
<feature type="region of interest" description="Disordered" evidence="1">
    <location>
        <begin position="25"/>
        <end position="52"/>
    </location>
</feature>